<dbReference type="AlphaFoldDB" id="A0A7S2PNV4"/>
<evidence type="ECO:0000313" key="1">
    <source>
        <dbReference type="EMBL" id="CAD9609053.1"/>
    </source>
</evidence>
<organism evidence="1">
    <name type="scientific">Leptocylindrus danicus</name>
    <dbReference type="NCBI Taxonomy" id="163516"/>
    <lineage>
        <taxon>Eukaryota</taxon>
        <taxon>Sar</taxon>
        <taxon>Stramenopiles</taxon>
        <taxon>Ochrophyta</taxon>
        <taxon>Bacillariophyta</taxon>
        <taxon>Coscinodiscophyceae</taxon>
        <taxon>Chaetocerotophycidae</taxon>
        <taxon>Leptocylindrales</taxon>
        <taxon>Leptocylindraceae</taxon>
        <taxon>Leptocylindrus</taxon>
    </lineage>
</organism>
<sequence>MKIAIATTSLVLINGSNARIFGSNSDTIDQDRKLQDVACFANKNLKFNVNDGECSADEVLEGIQAKIDSKNNCNHDAETEIDLLTGGDGQALLNNVTAQCEEIFAAKIENQRYLKGATNWQVKERHIEEYFDGGSILNEERQYTDEEGVDKWVLQDDFSKINNFYEKAALADLIKYPNTMKNFEDCEIRAAYCCWIQDRQAGDNNGNCATPYDNNCVDADPGDNTDLCYVDMAEGAASSHIAGGFAIFPDDEEGDIHCHGFAWGNNEEALDARYKGNNLFYVSMYDHFYQRGYVRGVPGAPMCGCTEQMPVVSRADCTEMDISENFRYVYDHATQRFGVADRGVDIAFNACQGANDNNNDLEAYYERLVDEGRADATELGTLQDKLVGDCDTAIEEFVADKLN</sequence>
<accession>A0A7S2PNV4</accession>
<name>A0A7S2PNV4_9STRA</name>
<reference evidence="1" key="1">
    <citation type="submission" date="2021-01" db="EMBL/GenBank/DDBJ databases">
        <authorList>
            <person name="Corre E."/>
            <person name="Pelletier E."/>
            <person name="Niang G."/>
            <person name="Scheremetjew M."/>
            <person name="Finn R."/>
            <person name="Kale V."/>
            <person name="Holt S."/>
            <person name="Cochrane G."/>
            <person name="Meng A."/>
            <person name="Brown T."/>
            <person name="Cohen L."/>
        </authorList>
    </citation>
    <scope>NUCLEOTIDE SEQUENCE</scope>
    <source>
        <strain evidence="1">B650</strain>
    </source>
</reference>
<dbReference type="EMBL" id="HBGY01031017">
    <property type="protein sequence ID" value="CAD9609053.1"/>
    <property type="molecule type" value="Transcribed_RNA"/>
</dbReference>
<proteinExistence type="predicted"/>
<protein>
    <submittedName>
        <fullName evidence="1">Uncharacterized protein</fullName>
    </submittedName>
</protein>
<gene>
    <name evidence="1" type="ORF">LDAN0321_LOCUS19319</name>
</gene>